<dbReference type="Proteomes" id="UP000000268">
    <property type="component" value="Plasmid pREB5"/>
</dbReference>
<organism evidence="1 2">
    <name type="scientific">Acaryochloris marina (strain MBIC 11017)</name>
    <dbReference type="NCBI Taxonomy" id="329726"/>
    <lineage>
        <taxon>Bacteria</taxon>
        <taxon>Bacillati</taxon>
        <taxon>Cyanobacteriota</taxon>
        <taxon>Cyanophyceae</taxon>
        <taxon>Acaryochloridales</taxon>
        <taxon>Acaryochloridaceae</taxon>
        <taxon>Acaryochloris</taxon>
    </lineage>
</organism>
<keyword evidence="1" id="KW-0614">Plasmid</keyword>
<gene>
    <name evidence="1" type="ordered locus">AM1_E0007</name>
</gene>
<dbReference type="OrthoDB" id="1369546at2"/>
<dbReference type="AlphaFoldDB" id="A8ZP41"/>
<evidence type="ECO:0000313" key="1">
    <source>
        <dbReference type="EMBL" id="ABW32777.1"/>
    </source>
</evidence>
<geneLocation type="plasmid" evidence="1 2">
    <name>pREB5</name>
</geneLocation>
<proteinExistence type="predicted"/>
<evidence type="ECO:0008006" key="3">
    <source>
        <dbReference type="Google" id="ProtNLM"/>
    </source>
</evidence>
<dbReference type="HOGENOM" id="CLU_1922931_0_0_3"/>
<keyword evidence="2" id="KW-1185">Reference proteome</keyword>
<name>A8ZP41_ACAM1</name>
<accession>A8ZP41</accession>
<reference evidence="1 2" key="1">
    <citation type="journal article" date="2008" name="Proc. Natl. Acad. Sci. U.S.A.">
        <title>Niche adaptation and genome expansion in the chlorophyll d-producing cyanobacterium Acaryochloris marina.</title>
        <authorList>
            <person name="Swingley W.D."/>
            <person name="Chen M."/>
            <person name="Cheung P.C."/>
            <person name="Conrad A.L."/>
            <person name="Dejesa L.C."/>
            <person name="Hao J."/>
            <person name="Honchak B.M."/>
            <person name="Karbach L.E."/>
            <person name="Kurdoglu A."/>
            <person name="Lahiri S."/>
            <person name="Mastrian S.D."/>
            <person name="Miyashita H."/>
            <person name="Page L."/>
            <person name="Ramakrishna P."/>
            <person name="Satoh S."/>
            <person name="Sattley W.M."/>
            <person name="Shimada Y."/>
            <person name="Taylor H.L."/>
            <person name="Tomo T."/>
            <person name="Tsuchiya T."/>
            <person name="Wang Z.T."/>
            <person name="Raymond J."/>
            <person name="Mimuro M."/>
            <person name="Blankenship R.E."/>
            <person name="Touchman J.W."/>
        </authorList>
    </citation>
    <scope>NUCLEOTIDE SEQUENCE [LARGE SCALE GENOMIC DNA]</scope>
    <source>
        <strain evidence="2">MBIC 11017</strain>
        <plasmid evidence="2">Plasmid pREB5</plasmid>
    </source>
</reference>
<dbReference type="RefSeq" id="WP_012168072.1">
    <property type="nucleotide sequence ID" value="NC_009930.1"/>
</dbReference>
<evidence type="ECO:0000313" key="2">
    <source>
        <dbReference type="Proteomes" id="UP000000268"/>
    </source>
</evidence>
<dbReference type="EMBL" id="CP000842">
    <property type="protein sequence ID" value="ABW32777.1"/>
    <property type="molecule type" value="Genomic_DNA"/>
</dbReference>
<sequence length="131" mass="15036">MLQEKDTSRLEYTAEDLISHKLQQSRILVAKPKFDREGTDLLAFLEMGDGVKFCRIQCKGRSLANSESSQVNLPKSYITEGFVLFLYVEESANVSGLYCFFQTDFQNLQYWHENIKGEYSLNISRSNGFVA</sequence>
<protein>
    <recommendedName>
        <fullName evidence="3">DUF4365 domain-containing protein</fullName>
    </recommendedName>
</protein>
<dbReference type="KEGG" id="amr:AM1_E0007"/>